<feature type="chain" id="PRO_5045649084" description="Lipoprotein" evidence="2">
    <location>
        <begin position="25"/>
        <end position="197"/>
    </location>
</feature>
<proteinExistence type="predicted"/>
<dbReference type="EMBL" id="JAYXHS010000001">
    <property type="protein sequence ID" value="MEC5384657.1"/>
    <property type="molecule type" value="Genomic_DNA"/>
</dbReference>
<comment type="caution">
    <text evidence="3">The sequence shown here is derived from an EMBL/GenBank/DDBJ whole genome shotgun (WGS) entry which is preliminary data.</text>
</comment>
<evidence type="ECO:0000256" key="1">
    <source>
        <dbReference type="SAM" id="MobiDB-lite"/>
    </source>
</evidence>
<keyword evidence="2" id="KW-0732">Signal</keyword>
<feature type="signal peptide" evidence="2">
    <location>
        <begin position="1"/>
        <end position="24"/>
    </location>
</feature>
<dbReference type="RefSeq" id="WP_327597628.1">
    <property type="nucleotide sequence ID" value="NZ_JAYXHS010000001.1"/>
</dbReference>
<sequence>MHRKNIRGLIGVAMLAALAGCASKGDAPANSAASSSVASQPQAATPAAKAQPATPATKAQASSASSAAGGVGPGMNARGEVVDSSKVESGFGTKVKVGETEGEITGKPAAGSKFGKLKIGMSMKQVTDLIGQPSDQGAYITGKAFIPFYYGGDRHRYEAVYKGTGRLIFAGEGGWGGNWGNGTLIWIIHNPREPASR</sequence>
<accession>A0ABU6JZ04</accession>
<evidence type="ECO:0000313" key="4">
    <source>
        <dbReference type="Proteomes" id="UP001331561"/>
    </source>
</evidence>
<protein>
    <recommendedName>
        <fullName evidence="5">Lipoprotein</fullName>
    </recommendedName>
</protein>
<evidence type="ECO:0008006" key="5">
    <source>
        <dbReference type="Google" id="ProtNLM"/>
    </source>
</evidence>
<feature type="compositionally biased region" description="Low complexity" evidence="1">
    <location>
        <begin position="29"/>
        <end position="68"/>
    </location>
</feature>
<dbReference type="Proteomes" id="UP001331561">
    <property type="component" value="Unassembled WGS sequence"/>
</dbReference>
<dbReference type="PROSITE" id="PS51257">
    <property type="entry name" value="PROKAR_LIPOPROTEIN"/>
    <property type="match status" value="1"/>
</dbReference>
<keyword evidence="4" id="KW-1185">Reference proteome</keyword>
<organism evidence="3 4">
    <name type="scientific">Uliginosibacterium silvisoli</name>
    <dbReference type="NCBI Taxonomy" id="3114758"/>
    <lineage>
        <taxon>Bacteria</taxon>
        <taxon>Pseudomonadati</taxon>
        <taxon>Pseudomonadota</taxon>
        <taxon>Betaproteobacteria</taxon>
        <taxon>Rhodocyclales</taxon>
        <taxon>Zoogloeaceae</taxon>
        <taxon>Uliginosibacterium</taxon>
    </lineage>
</organism>
<evidence type="ECO:0000313" key="3">
    <source>
        <dbReference type="EMBL" id="MEC5384657.1"/>
    </source>
</evidence>
<reference evidence="3 4" key="1">
    <citation type="submission" date="2024-01" db="EMBL/GenBank/DDBJ databases">
        <title>Uliginosibacterium soil sp. nov.</title>
        <authorList>
            <person name="Lv Y."/>
        </authorList>
    </citation>
    <scope>NUCLEOTIDE SEQUENCE [LARGE SCALE GENOMIC DNA]</scope>
    <source>
        <strain evidence="3 4">H3</strain>
    </source>
</reference>
<name>A0ABU6JZ04_9RHOO</name>
<feature type="region of interest" description="Disordered" evidence="1">
    <location>
        <begin position="29"/>
        <end position="83"/>
    </location>
</feature>
<gene>
    <name evidence="3" type="ORF">VVD49_02925</name>
</gene>
<evidence type="ECO:0000256" key="2">
    <source>
        <dbReference type="SAM" id="SignalP"/>
    </source>
</evidence>